<dbReference type="Proteomes" id="UP000015101">
    <property type="component" value="Unassembled WGS sequence"/>
</dbReference>
<dbReference type="Pfam" id="PF12796">
    <property type="entry name" value="Ank_2"/>
    <property type="match status" value="1"/>
</dbReference>
<dbReference type="STRING" id="6412.T1F119"/>
<evidence type="ECO:0000313" key="5">
    <source>
        <dbReference type="Proteomes" id="UP000015101"/>
    </source>
</evidence>
<dbReference type="RefSeq" id="XP_009012959.1">
    <property type="nucleotide sequence ID" value="XM_009014711.1"/>
</dbReference>
<dbReference type="OrthoDB" id="432281at2759"/>
<evidence type="ECO:0000313" key="4">
    <source>
        <dbReference type="EnsemblMetazoa" id="HelroP168858"/>
    </source>
</evidence>
<dbReference type="PROSITE" id="PS50088">
    <property type="entry name" value="ANK_REPEAT"/>
    <property type="match status" value="2"/>
</dbReference>
<keyword evidence="1" id="KW-0040">ANK repeat</keyword>
<feature type="region of interest" description="Disordered" evidence="2">
    <location>
        <begin position="954"/>
        <end position="981"/>
    </location>
</feature>
<dbReference type="HOGENOM" id="CLU_303536_0_0_1"/>
<evidence type="ECO:0000313" key="3">
    <source>
        <dbReference type="EMBL" id="ESO08937.1"/>
    </source>
</evidence>
<dbReference type="AlphaFoldDB" id="T1F119"/>
<dbReference type="GeneID" id="20202519"/>
<proteinExistence type="predicted"/>
<dbReference type="PANTHER" id="PTHR24118">
    <property type="entry name" value="POTE ANKYRIN DOMAIN"/>
    <property type="match status" value="1"/>
</dbReference>
<reference evidence="3 5" key="2">
    <citation type="journal article" date="2013" name="Nature">
        <title>Insights into bilaterian evolution from three spiralian genomes.</title>
        <authorList>
            <person name="Simakov O."/>
            <person name="Marletaz F."/>
            <person name="Cho S.J."/>
            <person name="Edsinger-Gonzales E."/>
            <person name="Havlak P."/>
            <person name="Hellsten U."/>
            <person name="Kuo D.H."/>
            <person name="Larsson T."/>
            <person name="Lv J."/>
            <person name="Arendt D."/>
            <person name="Savage R."/>
            <person name="Osoegawa K."/>
            <person name="de Jong P."/>
            <person name="Grimwood J."/>
            <person name="Chapman J.A."/>
            <person name="Shapiro H."/>
            <person name="Aerts A."/>
            <person name="Otillar R.P."/>
            <person name="Terry A.Y."/>
            <person name="Boore J.L."/>
            <person name="Grigoriev I.V."/>
            <person name="Lindberg D.R."/>
            <person name="Seaver E.C."/>
            <person name="Weisblat D.A."/>
            <person name="Putnam N.H."/>
            <person name="Rokhsar D.S."/>
        </authorList>
    </citation>
    <scope>NUCLEOTIDE SEQUENCE</scope>
</reference>
<dbReference type="SMART" id="SM00248">
    <property type="entry name" value="ANK"/>
    <property type="match status" value="6"/>
</dbReference>
<feature type="repeat" description="ANK" evidence="1">
    <location>
        <begin position="790"/>
        <end position="813"/>
    </location>
</feature>
<organism evidence="4 5">
    <name type="scientific">Helobdella robusta</name>
    <name type="common">Californian leech</name>
    <dbReference type="NCBI Taxonomy" id="6412"/>
    <lineage>
        <taxon>Eukaryota</taxon>
        <taxon>Metazoa</taxon>
        <taxon>Spiralia</taxon>
        <taxon>Lophotrochozoa</taxon>
        <taxon>Annelida</taxon>
        <taxon>Clitellata</taxon>
        <taxon>Hirudinea</taxon>
        <taxon>Rhynchobdellida</taxon>
        <taxon>Glossiphoniidae</taxon>
        <taxon>Helobdella</taxon>
    </lineage>
</organism>
<feature type="compositionally biased region" description="Polar residues" evidence="2">
    <location>
        <begin position="954"/>
        <end position="963"/>
    </location>
</feature>
<name>T1F119_HELRO</name>
<gene>
    <name evidence="4" type="primary">20202519</name>
    <name evidence="3" type="ORF">HELRODRAFT_168858</name>
</gene>
<dbReference type="eggNOG" id="KOG4177">
    <property type="taxonomic scope" value="Eukaryota"/>
</dbReference>
<dbReference type="EMBL" id="AMQM01003125">
    <property type="status" value="NOT_ANNOTATED_CDS"/>
    <property type="molecule type" value="Genomic_DNA"/>
</dbReference>
<dbReference type="PROSITE" id="PS50297">
    <property type="entry name" value="ANK_REP_REGION"/>
    <property type="match status" value="1"/>
</dbReference>
<dbReference type="InParanoid" id="T1F119"/>
<keyword evidence="5" id="KW-1185">Reference proteome</keyword>
<dbReference type="OMA" id="WSEEVIS"/>
<reference evidence="5" key="1">
    <citation type="submission" date="2012-12" db="EMBL/GenBank/DDBJ databases">
        <authorList>
            <person name="Hellsten U."/>
            <person name="Grimwood J."/>
            <person name="Chapman J.A."/>
            <person name="Shapiro H."/>
            <person name="Aerts A."/>
            <person name="Otillar R.P."/>
            <person name="Terry A.Y."/>
            <person name="Boore J.L."/>
            <person name="Simakov O."/>
            <person name="Marletaz F."/>
            <person name="Cho S.-J."/>
            <person name="Edsinger-Gonzales E."/>
            <person name="Havlak P."/>
            <person name="Kuo D.-H."/>
            <person name="Larsson T."/>
            <person name="Lv J."/>
            <person name="Arendt D."/>
            <person name="Savage R."/>
            <person name="Osoegawa K."/>
            <person name="de Jong P."/>
            <person name="Lindberg D.R."/>
            <person name="Seaver E.C."/>
            <person name="Weisblat D.A."/>
            <person name="Putnam N.H."/>
            <person name="Grigoriev I.V."/>
            <person name="Rokhsar D.S."/>
        </authorList>
    </citation>
    <scope>NUCLEOTIDE SEQUENCE</scope>
</reference>
<feature type="compositionally biased region" description="Acidic residues" evidence="2">
    <location>
        <begin position="967"/>
        <end position="981"/>
    </location>
</feature>
<protein>
    <submittedName>
        <fullName evidence="3 4">Uncharacterized protein</fullName>
    </submittedName>
</protein>
<dbReference type="Pfam" id="PF00023">
    <property type="entry name" value="Ank"/>
    <property type="match status" value="1"/>
</dbReference>
<dbReference type="EMBL" id="KB096023">
    <property type="protein sequence ID" value="ESO08937.1"/>
    <property type="molecule type" value="Genomic_DNA"/>
</dbReference>
<dbReference type="Gene3D" id="1.25.40.20">
    <property type="entry name" value="Ankyrin repeat-containing domain"/>
    <property type="match status" value="4"/>
</dbReference>
<dbReference type="PANTHER" id="PTHR24118:SF99">
    <property type="entry name" value="POTE ANKYRIN DOMAIN FAMILY MEMBER 3C-RELATED"/>
    <property type="match status" value="1"/>
</dbReference>
<reference evidence="4" key="3">
    <citation type="submission" date="2015-06" db="UniProtKB">
        <authorList>
            <consortium name="EnsemblMetazoa"/>
        </authorList>
    </citation>
    <scope>IDENTIFICATION</scope>
</reference>
<dbReference type="SUPFAM" id="SSF48403">
    <property type="entry name" value="Ankyrin repeat"/>
    <property type="match status" value="3"/>
</dbReference>
<feature type="repeat" description="ANK" evidence="1">
    <location>
        <begin position="633"/>
        <end position="669"/>
    </location>
</feature>
<dbReference type="CTD" id="20202519"/>
<sequence length="981" mass="112462">MPQYSSSAEQTCTKPLPYSLLQKEPDYETCEPPLDITLFEHTPLYSLLSIHTRSAMKQAFDMIKILKNFEFKKRSFVDRSTYLHHVINQAPIMFEKYSTVIDLVPIIYQLVLKGVNVNAQNVYGNTCMHLACLRPHAAELCIHLLRLGCDPCIANKKGCRIVYTHHNHVFRMVKGESSVKSGLWYSVQAENVEMTEKLLQSWCRVNITRKKPLLELADETSNEKLMKVLQKYALTNEVVCAAFACDVPLMASLAKKGAINWQQRDGAYDLPRPLTVALGELSLWSEEVISYLIEMGATSMSSFLSEKQEYEEEFEKSEFYQLVELATMESLTKASDLILEKKVNLKLKSFQEHRKHWTYFHYVVYRQTVLQRYDNELSRLFTRCMYRLALAGIDVNARAQNGDTALLIGAADKNQQTLHHLIRMGCDSTIPNRKGECVSMEKYAGRGKLVLTKKYREVDLPGLHAAVKHNNIVMAERWLNAWARVNCKVGDRKLMDVAQSRNQSAMVELLRGYQHINEFVCATLASDYQQVMNYIALGDGLRKVNAVDLYFPTGFVLNYRAEFIPRPIIVSAIVLCTPQIVEFLLKFNANLSNQYEEKPPCGPLAFWSFQNNVCNSITLVVVKYADITLRDEIGCTMLHRIVSKNRPQYKLEVVRVLLERSINIAARDEDGRTARDYTIMYPEIELAELIRQVLDDYVLELVKLDNVIELEQLVLNDYDHILDIKDSTKKKNALEIAENKQYYDMQMFLKKIDIYKKEISILQKAVIEGDTVAVSKHAMEKKCAQCTDMGGRTLLHLAVLHERLEIIKYLLDHFPGLINRTDNLGRTALHYCVCLKDRINIWPPLQDAGADPAIADANNLTVYDYVKQLKNPVPLSAKSKSRQWRNYTPSFELIELEKNLLYTNLENEKPATNKNNKRSAVFIQDIADAMELKQEYLMEMIQKPSAMTVQQQQQFSEMLSQVHSEAYDDDADDEGIEDGGG</sequence>
<dbReference type="InterPro" id="IPR036770">
    <property type="entry name" value="Ankyrin_rpt-contain_sf"/>
</dbReference>
<dbReference type="KEGG" id="hro:HELRODRAFT_168858"/>
<evidence type="ECO:0000256" key="1">
    <source>
        <dbReference type="PROSITE-ProRule" id="PRU00023"/>
    </source>
</evidence>
<dbReference type="EnsemblMetazoa" id="HelroT168858">
    <property type="protein sequence ID" value="HelroP168858"/>
    <property type="gene ID" value="HelroG168858"/>
</dbReference>
<dbReference type="InterPro" id="IPR002110">
    <property type="entry name" value="Ankyrin_rpt"/>
</dbReference>
<accession>T1F119</accession>
<evidence type="ECO:0000256" key="2">
    <source>
        <dbReference type="SAM" id="MobiDB-lite"/>
    </source>
</evidence>